<keyword evidence="1" id="KW-0812">Transmembrane</keyword>
<evidence type="ECO:0000313" key="2">
    <source>
        <dbReference type="EMBL" id="OGF23550.1"/>
    </source>
</evidence>
<comment type="caution">
    <text evidence="2">The sequence shown here is derived from an EMBL/GenBank/DDBJ whole genome shotgun (WGS) entry which is preliminary data.</text>
</comment>
<keyword evidence="1" id="KW-1133">Transmembrane helix</keyword>
<evidence type="ECO:0000313" key="3">
    <source>
        <dbReference type="Proteomes" id="UP000176877"/>
    </source>
</evidence>
<dbReference type="Proteomes" id="UP000176877">
    <property type="component" value="Unassembled WGS sequence"/>
</dbReference>
<accession>A0A1F5SA15</accession>
<proteinExistence type="predicted"/>
<dbReference type="EMBL" id="MFFT01000005">
    <property type="protein sequence ID" value="OGF23550.1"/>
    <property type="molecule type" value="Genomic_DNA"/>
</dbReference>
<organism evidence="2 3">
    <name type="scientific">Candidatus Falkowbacteria bacterium RIFCSPHIGHO2_02_FULL_42_9</name>
    <dbReference type="NCBI Taxonomy" id="1797986"/>
    <lineage>
        <taxon>Bacteria</taxon>
        <taxon>Candidatus Falkowiibacteriota</taxon>
    </lineage>
</organism>
<evidence type="ECO:0000256" key="1">
    <source>
        <dbReference type="SAM" id="Phobius"/>
    </source>
</evidence>
<reference evidence="2 3" key="1">
    <citation type="journal article" date="2016" name="Nat. Commun.">
        <title>Thousands of microbial genomes shed light on interconnected biogeochemical processes in an aquifer system.</title>
        <authorList>
            <person name="Anantharaman K."/>
            <person name="Brown C.T."/>
            <person name="Hug L.A."/>
            <person name="Sharon I."/>
            <person name="Castelle C.J."/>
            <person name="Probst A.J."/>
            <person name="Thomas B.C."/>
            <person name="Singh A."/>
            <person name="Wilkins M.J."/>
            <person name="Karaoz U."/>
            <person name="Brodie E.L."/>
            <person name="Williams K.H."/>
            <person name="Hubbard S.S."/>
            <person name="Banfield J.F."/>
        </authorList>
    </citation>
    <scope>NUCLEOTIDE SEQUENCE [LARGE SCALE GENOMIC DNA]</scope>
</reference>
<keyword evidence="1" id="KW-0472">Membrane</keyword>
<gene>
    <name evidence="2" type="ORF">A3D45_01895</name>
</gene>
<sequence>MPIIMPIIAIIFSADTFNFFMVFLLVDALKQKHALLGAGKLAYDSKLISRLKGRIVLQVENRGQAWYINPADGQRYYMKDGAAAYQIMRFLSLGITNENIGKIDIGD</sequence>
<feature type="transmembrane region" description="Helical" evidence="1">
    <location>
        <begin position="6"/>
        <end position="26"/>
    </location>
</feature>
<protein>
    <submittedName>
        <fullName evidence="2">Uncharacterized protein</fullName>
    </submittedName>
</protein>
<dbReference type="AlphaFoldDB" id="A0A1F5SA15"/>
<name>A0A1F5SA15_9BACT</name>